<evidence type="ECO:0000256" key="2">
    <source>
        <dbReference type="ARBA" id="ARBA00022448"/>
    </source>
</evidence>
<protein>
    <submittedName>
        <fullName evidence="4">ABC transporter ATP-binding protein</fullName>
    </submittedName>
</protein>
<dbReference type="InterPro" id="IPR027417">
    <property type="entry name" value="P-loop_NTPase"/>
</dbReference>
<evidence type="ECO:0000256" key="1">
    <source>
        <dbReference type="ARBA" id="ARBA00005417"/>
    </source>
</evidence>
<evidence type="ECO:0000313" key="4">
    <source>
        <dbReference type="EMBL" id="EQD51973.1"/>
    </source>
</evidence>
<reference evidence="4" key="2">
    <citation type="journal article" date="2014" name="ISME J.">
        <title>Microbial stratification in low pH oxic and suboxic macroscopic growths along an acid mine drainage.</title>
        <authorList>
            <person name="Mendez-Garcia C."/>
            <person name="Mesa V."/>
            <person name="Sprenger R.R."/>
            <person name="Richter M."/>
            <person name="Diez M.S."/>
            <person name="Solano J."/>
            <person name="Bargiela R."/>
            <person name="Golyshina O.V."/>
            <person name="Manteca A."/>
            <person name="Ramos J.L."/>
            <person name="Gallego J.R."/>
            <person name="Llorente I."/>
            <person name="Martins Dos Santos V.A."/>
            <person name="Jensen O.N."/>
            <person name="Pelaez A.I."/>
            <person name="Sanchez J."/>
            <person name="Ferrer M."/>
        </authorList>
    </citation>
    <scope>NUCLEOTIDE SEQUENCE</scope>
</reference>
<dbReference type="GO" id="GO:0005524">
    <property type="term" value="F:ATP binding"/>
    <property type="evidence" value="ECO:0007669"/>
    <property type="project" value="UniProtKB-KW"/>
</dbReference>
<keyword evidence="4" id="KW-0067">ATP-binding</keyword>
<name>T1A4X5_9ZZZZ</name>
<dbReference type="EMBL" id="AUZZ01004790">
    <property type="protein sequence ID" value="EQD51973.1"/>
    <property type="molecule type" value="Genomic_DNA"/>
</dbReference>
<dbReference type="SUPFAM" id="SSF52540">
    <property type="entry name" value="P-loop containing nucleoside triphosphate hydrolases"/>
    <property type="match status" value="1"/>
</dbReference>
<accession>T1A4X5</accession>
<keyword evidence="2" id="KW-0813">Transport</keyword>
<comment type="caution">
    <text evidence="4">The sequence shown here is derived from an EMBL/GenBank/DDBJ whole genome shotgun (WGS) entry which is preliminary data.</text>
</comment>
<dbReference type="Gene3D" id="3.40.50.300">
    <property type="entry name" value="P-loop containing nucleotide triphosphate hydrolases"/>
    <property type="match status" value="1"/>
</dbReference>
<keyword evidence="4" id="KW-0547">Nucleotide-binding</keyword>
<feature type="non-terminal residue" evidence="4">
    <location>
        <position position="75"/>
    </location>
</feature>
<organism evidence="4">
    <name type="scientific">mine drainage metagenome</name>
    <dbReference type="NCBI Taxonomy" id="410659"/>
    <lineage>
        <taxon>unclassified sequences</taxon>
        <taxon>metagenomes</taxon>
        <taxon>ecological metagenomes</taxon>
    </lineage>
</organism>
<feature type="domain" description="ABC transporter" evidence="3">
    <location>
        <begin position="28"/>
        <end position="70"/>
    </location>
</feature>
<dbReference type="PANTHER" id="PTHR43335">
    <property type="entry name" value="ABC TRANSPORTER, ATP-BINDING PROTEIN"/>
    <property type="match status" value="1"/>
</dbReference>
<reference evidence="4" key="1">
    <citation type="submission" date="2013-08" db="EMBL/GenBank/DDBJ databases">
        <authorList>
            <person name="Mendez C."/>
            <person name="Richter M."/>
            <person name="Ferrer M."/>
            <person name="Sanchez J."/>
        </authorList>
    </citation>
    <scope>NUCLEOTIDE SEQUENCE</scope>
</reference>
<evidence type="ECO:0000259" key="3">
    <source>
        <dbReference type="Pfam" id="PF00005"/>
    </source>
</evidence>
<dbReference type="AlphaFoldDB" id="T1A4X5"/>
<gene>
    <name evidence="4" type="ORF">B2A_06738</name>
</gene>
<dbReference type="GO" id="GO:0016887">
    <property type="term" value="F:ATP hydrolysis activity"/>
    <property type="evidence" value="ECO:0007669"/>
    <property type="project" value="InterPro"/>
</dbReference>
<dbReference type="InterPro" id="IPR003439">
    <property type="entry name" value="ABC_transporter-like_ATP-bd"/>
</dbReference>
<comment type="similarity">
    <text evidence="1">Belongs to the ABC transporter superfamily.</text>
</comment>
<dbReference type="PANTHER" id="PTHR43335:SF4">
    <property type="entry name" value="ABC TRANSPORTER, ATP-BINDING PROTEIN"/>
    <property type="match status" value="1"/>
</dbReference>
<sequence>MPEATPEEPMPLRVDRLVVRYGERTAVDHLTFEVRPGEIYGLLGSNGAGKSSTIKSVVGLVRPSAGRLTVFATDA</sequence>
<proteinExistence type="inferred from homology"/>
<dbReference type="Pfam" id="PF00005">
    <property type="entry name" value="ABC_tran"/>
    <property type="match status" value="1"/>
</dbReference>